<dbReference type="Proteomes" id="UP000885704">
    <property type="component" value="Unassembled WGS sequence"/>
</dbReference>
<protein>
    <submittedName>
        <fullName evidence="3">Uncharacterized protein</fullName>
    </submittedName>
</protein>
<evidence type="ECO:0000313" key="3">
    <source>
        <dbReference type="EMBL" id="HDZ53505.1"/>
    </source>
</evidence>
<comment type="caution">
    <text evidence="3">The sequence shown here is derived from an EMBL/GenBank/DDBJ whole genome shotgun (WGS) entry which is preliminary data.</text>
</comment>
<proteinExistence type="predicted"/>
<reference evidence="3" key="1">
    <citation type="journal article" date="2020" name="mSystems">
        <title>Genome- and Community-Level Interaction Insights into Carbon Utilization and Element Cycling Functions of Hydrothermarchaeota in Hydrothermal Sediment.</title>
        <authorList>
            <person name="Zhou Z."/>
            <person name="Liu Y."/>
            <person name="Xu W."/>
            <person name="Pan J."/>
            <person name="Luo Z.H."/>
            <person name="Li M."/>
        </authorList>
    </citation>
    <scope>NUCLEOTIDE SEQUENCE [LARGE SCALE GENOMIC DNA]</scope>
    <source>
        <strain evidence="3">HyVt-323</strain>
    </source>
</reference>
<dbReference type="EMBL" id="DRFN01000049">
    <property type="protein sequence ID" value="HDZ53505.1"/>
    <property type="molecule type" value="Genomic_DNA"/>
</dbReference>
<feature type="transmembrane region" description="Helical" evidence="2">
    <location>
        <begin position="34"/>
        <end position="59"/>
    </location>
</feature>
<dbReference type="RefSeq" id="WP_273055616.1">
    <property type="nucleotide sequence ID" value="NZ_DRFN01000049.1"/>
</dbReference>
<keyword evidence="2" id="KW-1133">Transmembrane helix</keyword>
<keyword evidence="2" id="KW-0812">Transmembrane</keyword>
<gene>
    <name evidence="3" type="ORF">ENH63_17390</name>
</gene>
<evidence type="ECO:0000256" key="1">
    <source>
        <dbReference type="SAM" id="MobiDB-lite"/>
    </source>
</evidence>
<organism evidence="3">
    <name type="scientific">Sulfitobacter litoralis</name>
    <dbReference type="NCBI Taxonomy" id="335975"/>
    <lineage>
        <taxon>Bacteria</taxon>
        <taxon>Pseudomonadati</taxon>
        <taxon>Pseudomonadota</taxon>
        <taxon>Alphaproteobacteria</taxon>
        <taxon>Rhodobacterales</taxon>
        <taxon>Roseobacteraceae</taxon>
        <taxon>Sulfitobacter</taxon>
    </lineage>
</organism>
<keyword evidence="2" id="KW-0472">Membrane</keyword>
<feature type="region of interest" description="Disordered" evidence="1">
    <location>
        <begin position="1"/>
        <end position="25"/>
    </location>
</feature>
<name>A0A7V1FNS6_9RHOB</name>
<accession>A0A7V1FNS6</accession>
<sequence length="188" mass="20772">MLSNIHEKRKPMPSTDKPDFERGLPEQNTPVKDFITSIIGACFVLGSVFVITLGFAWAIGADVRTSRTKAAENFLNATRDSGGLLEEGMILTGRGEDKTIVAMVSGRKYRDTRRTKVTCVFSRDGGVDAYAEVLVSGRWSTNLSNYKVTGKIDEAIARCAHFEIAAARGMENAVKDGFWKSIPEFKYH</sequence>
<dbReference type="AlphaFoldDB" id="A0A7V1FNS6"/>
<evidence type="ECO:0000256" key="2">
    <source>
        <dbReference type="SAM" id="Phobius"/>
    </source>
</evidence>